<feature type="transmembrane region" description="Helical" evidence="6">
    <location>
        <begin position="96"/>
        <end position="114"/>
    </location>
</feature>
<comment type="subcellular location">
    <subcellularLocation>
        <location evidence="1">Membrane</location>
        <topology evidence="1">Multi-pass membrane protein</topology>
    </subcellularLocation>
</comment>
<dbReference type="AlphaFoldDB" id="A0A1J4K2I7"/>
<evidence type="ECO:0000256" key="1">
    <source>
        <dbReference type="ARBA" id="ARBA00004141"/>
    </source>
</evidence>
<evidence type="ECO:0008006" key="9">
    <source>
        <dbReference type="Google" id="ProtNLM"/>
    </source>
</evidence>
<dbReference type="VEuPathDB" id="TrichDB:TRFO_26895"/>
<name>A0A1J4K2I7_9EUKA</name>
<organism evidence="7 8">
    <name type="scientific">Tritrichomonas foetus</name>
    <dbReference type="NCBI Taxonomy" id="1144522"/>
    <lineage>
        <taxon>Eukaryota</taxon>
        <taxon>Metamonada</taxon>
        <taxon>Parabasalia</taxon>
        <taxon>Tritrichomonadida</taxon>
        <taxon>Tritrichomonadidae</taxon>
        <taxon>Tritrichomonas</taxon>
    </lineage>
</organism>
<dbReference type="GeneID" id="94839931"/>
<evidence type="ECO:0000313" key="7">
    <source>
        <dbReference type="EMBL" id="OHT05411.1"/>
    </source>
</evidence>
<keyword evidence="4 6" id="KW-1133">Transmembrane helix</keyword>
<evidence type="ECO:0000256" key="5">
    <source>
        <dbReference type="ARBA" id="ARBA00023136"/>
    </source>
</evidence>
<feature type="transmembrane region" description="Helical" evidence="6">
    <location>
        <begin position="240"/>
        <end position="264"/>
    </location>
</feature>
<feature type="transmembrane region" description="Helical" evidence="6">
    <location>
        <begin position="136"/>
        <end position="156"/>
    </location>
</feature>
<dbReference type="PANTHER" id="PTHR12841">
    <property type="entry name" value="PROTEIN UNC-50 HOMOLOG"/>
    <property type="match status" value="1"/>
</dbReference>
<sequence>MLSSIYLIACIENHIFHFTFRSPISLSISFIIKMSLPIDGYGQGLYNSVSSRWNEYDKESAQWQFVKLLTKPSDVFRYIRSHRHESGLWARNNYKFAGLEVVFILILSFIWYVFPKFHFSIHILITNLFQYIVRDYVLFGALTATLFSMFLNKFGLAVRSYRESRQDVEWKFCFDAFCNGYVALIFDFFLGYPVIYLISLIFPNWFFTLFLPNTLLCISACHFLYLFIQTLNVLPFIRRIPYVIFFVPVFFVYFLSLVFGWPMARMWILGNFP</sequence>
<evidence type="ECO:0000256" key="4">
    <source>
        <dbReference type="ARBA" id="ARBA00022989"/>
    </source>
</evidence>
<dbReference type="Pfam" id="PF05216">
    <property type="entry name" value="UNC-50"/>
    <property type="match status" value="1"/>
</dbReference>
<dbReference type="Proteomes" id="UP000179807">
    <property type="component" value="Unassembled WGS sequence"/>
</dbReference>
<feature type="transmembrane region" description="Helical" evidence="6">
    <location>
        <begin position="177"/>
        <end position="199"/>
    </location>
</feature>
<evidence type="ECO:0000256" key="6">
    <source>
        <dbReference type="SAM" id="Phobius"/>
    </source>
</evidence>
<gene>
    <name evidence="7" type="ORF">TRFO_26895</name>
</gene>
<comment type="similarity">
    <text evidence="2">Belongs to the unc-50 family.</text>
</comment>
<evidence type="ECO:0000256" key="3">
    <source>
        <dbReference type="ARBA" id="ARBA00022692"/>
    </source>
</evidence>
<reference evidence="7" key="1">
    <citation type="submission" date="2016-10" db="EMBL/GenBank/DDBJ databases">
        <authorList>
            <person name="Benchimol M."/>
            <person name="Almeida L.G."/>
            <person name="Vasconcelos A.T."/>
            <person name="Perreira-Neves A."/>
            <person name="Rosa I.A."/>
            <person name="Tasca T."/>
            <person name="Bogo M.R."/>
            <person name="de Souza W."/>
        </authorList>
    </citation>
    <scope>NUCLEOTIDE SEQUENCE [LARGE SCALE GENOMIC DNA]</scope>
    <source>
        <strain evidence="7">K</strain>
    </source>
</reference>
<keyword evidence="5 6" id="KW-0472">Membrane</keyword>
<proteinExistence type="inferred from homology"/>
<keyword evidence="3 6" id="KW-0812">Transmembrane</keyword>
<accession>A0A1J4K2I7</accession>
<evidence type="ECO:0000256" key="2">
    <source>
        <dbReference type="ARBA" id="ARBA00006293"/>
    </source>
</evidence>
<comment type="caution">
    <text evidence="7">The sequence shown here is derived from an EMBL/GenBank/DDBJ whole genome shotgun (WGS) entry which is preliminary data.</text>
</comment>
<dbReference type="EMBL" id="MLAK01000759">
    <property type="protein sequence ID" value="OHT05411.1"/>
    <property type="molecule type" value="Genomic_DNA"/>
</dbReference>
<evidence type="ECO:0000313" key="8">
    <source>
        <dbReference type="Proteomes" id="UP000179807"/>
    </source>
</evidence>
<dbReference type="InterPro" id="IPR007881">
    <property type="entry name" value="UNC-50"/>
</dbReference>
<dbReference type="OrthoDB" id="10027013at2759"/>
<feature type="transmembrane region" description="Helical" evidence="6">
    <location>
        <begin position="205"/>
        <end position="228"/>
    </location>
</feature>
<keyword evidence="8" id="KW-1185">Reference proteome</keyword>
<dbReference type="GO" id="GO:0000139">
    <property type="term" value="C:Golgi membrane"/>
    <property type="evidence" value="ECO:0007669"/>
    <property type="project" value="TreeGrafter"/>
</dbReference>
<dbReference type="RefSeq" id="XP_068358547.1">
    <property type="nucleotide sequence ID" value="XM_068505227.1"/>
</dbReference>
<protein>
    <recommendedName>
        <fullName evidence="9">UNC-50 family protein</fullName>
    </recommendedName>
</protein>
<dbReference type="PANTHER" id="PTHR12841:SF6">
    <property type="entry name" value="PROTEIN UNC-50 HOMOLOG"/>
    <property type="match status" value="1"/>
</dbReference>